<gene>
    <name evidence="1" type="ORF">EDD33_2323</name>
</gene>
<dbReference type="RefSeq" id="WP_123390969.1">
    <property type="nucleotide sequence ID" value="NZ_RKHO01000001.1"/>
</dbReference>
<organism evidence="1 2">
    <name type="scientific">Nocardioides aurantiacus</name>
    <dbReference type="NCBI Taxonomy" id="86796"/>
    <lineage>
        <taxon>Bacteria</taxon>
        <taxon>Bacillati</taxon>
        <taxon>Actinomycetota</taxon>
        <taxon>Actinomycetes</taxon>
        <taxon>Propionibacteriales</taxon>
        <taxon>Nocardioidaceae</taxon>
        <taxon>Nocardioides</taxon>
    </lineage>
</organism>
<dbReference type="PROSITE" id="PS51257">
    <property type="entry name" value="PROKAR_LIPOPROTEIN"/>
    <property type="match status" value="1"/>
</dbReference>
<accession>A0A3N2CVG5</accession>
<name>A0A3N2CVG5_9ACTN</name>
<protein>
    <submittedName>
        <fullName evidence="1">Uncharacterized protein</fullName>
    </submittedName>
</protein>
<comment type="caution">
    <text evidence="1">The sequence shown here is derived from an EMBL/GenBank/DDBJ whole genome shotgun (WGS) entry which is preliminary data.</text>
</comment>
<reference evidence="1 2" key="1">
    <citation type="submission" date="2018-11" db="EMBL/GenBank/DDBJ databases">
        <title>Sequencing the genomes of 1000 actinobacteria strains.</title>
        <authorList>
            <person name="Klenk H.-P."/>
        </authorList>
    </citation>
    <scope>NUCLEOTIDE SEQUENCE [LARGE SCALE GENOMIC DNA]</scope>
    <source>
        <strain evidence="1 2">DSM 12652</strain>
    </source>
</reference>
<dbReference type="Proteomes" id="UP000281738">
    <property type="component" value="Unassembled WGS sequence"/>
</dbReference>
<evidence type="ECO:0000313" key="1">
    <source>
        <dbReference type="EMBL" id="ROR91456.1"/>
    </source>
</evidence>
<dbReference type="EMBL" id="RKHO01000001">
    <property type="protein sequence ID" value="ROR91456.1"/>
    <property type="molecule type" value="Genomic_DNA"/>
</dbReference>
<sequence length="144" mass="14850">MRPRARLLLAAGLLAATGCGGPDVDDPGYRRQVQDAADAARAEVDDLAAQVGSGARPSRDELLTCERGGEEGRQVAYSVRVEVGDAARAVAGNPLRDRYTSRGWAVTYRGTSTVLFQKAGTQLVLILDAGTGTASVGGTGGCVT</sequence>
<keyword evidence="2" id="KW-1185">Reference proteome</keyword>
<dbReference type="AlphaFoldDB" id="A0A3N2CVG5"/>
<proteinExistence type="predicted"/>
<evidence type="ECO:0000313" key="2">
    <source>
        <dbReference type="Proteomes" id="UP000281738"/>
    </source>
</evidence>